<sequence>MLFIVSGWSNVKQYLYEDLWVNMLRVNAITETVNMIFYSLLFNGFDEYYVRVDQAAINVKQYLYEDLWVNMLRVNAITETVSMNFYSLLFNGFDEYYVRVDQAAMFVLIKLNRQDVDVVN</sequence>
<comment type="caution">
    <text evidence="1">The sequence shown here is derived from an EMBL/GenBank/DDBJ whole genome shotgun (WGS) entry which is preliminary data.</text>
</comment>
<name>A0ACB9FD10_CICIN</name>
<evidence type="ECO:0000313" key="2">
    <source>
        <dbReference type="Proteomes" id="UP001055811"/>
    </source>
</evidence>
<evidence type="ECO:0000313" key="1">
    <source>
        <dbReference type="EMBL" id="KAI3768736.1"/>
    </source>
</evidence>
<gene>
    <name evidence="1" type="ORF">L2E82_19566</name>
</gene>
<keyword evidence="2" id="KW-1185">Reference proteome</keyword>
<reference evidence="2" key="1">
    <citation type="journal article" date="2022" name="Mol. Ecol. Resour.">
        <title>The genomes of chicory, endive, great burdock and yacon provide insights into Asteraceae palaeo-polyploidization history and plant inulin production.</title>
        <authorList>
            <person name="Fan W."/>
            <person name="Wang S."/>
            <person name="Wang H."/>
            <person name="Wang A."/>
            <person name="Jiang F."/>
            <person name="Liu H."/>
            <person name="Zhao H."/>
            <person name="Xu D."/>
            <person name="Zhang Y."/>
        </authorList>
    </citation>
    <scope>NUCLEOTIDE SEQUENCE [LARGE SCALE GENOMIC DNA]</scope>
    <source>
        <strain evidence="2">cv. Punajuju</strain>
    </source>
</reference>
<accession>A0ACB9FD10</accession>
<reference evidence="1 2" key="2">
    <citation type="journal article" date="2022" name="Mol. Ecol. Resour.">
        <title>The genomes of chicory, endive, great burdock and yacon provide insights into Asteraceae paleo-polyploidization history and plant inulin production.</title>
        <authorList>
            <person name="Fan W."/>
            <person name="Wang S."/>
            <person name="Wang H."/>
            <person name="Wang A."/>
            <person name="Jiang F."/>
            <person name="Liu H."/>
            <person name="Zhao H."/>
            <person name="Xu D."/>
            <person name="Zhang Y."/>
        </authorList>
    </citation>
    <scope>NUCLEOTIDE SEQUENCE [LARGE SCALE GENOMIC DNA]</scope>
    <source>
        <strain evidence="2">cv. Punajuju</strain>
        <tissue evidence="1">Leaves</tissue>
    </source>
</reference>
<dbReference type="Proteomes" id="UP001055811">
    <property type="component" value="Linkage Group LG03"/>
</dbReference>
<dbReference type="EMBL" id="CM042011">
    <property type="protein sequence ID" value="KAI3768736.1"/>
    <property type="molecule type" value="Genomic_DNA"/>
</dbReference>
<organism evidence="1 2">
    <name type="scientific">Cichorium intybus</name>
    <name type="common">Chicory</name>
    <dbReference type="NCBI Taxonomy" id="13427"/>
    <lineage>
        <taxon>Eukaryota</taxon>
        <taxon>Viridiplantae</taxon>
        <taxon>Streptophyta</taxon>
        <taxon>Embryophyta</taxon>
        <taxon>Tracheophyta</taxon>
        <taxon>Spermatophyta</taxon>
        <taxon>Magnoliopsida</taxon>
        <taxon>eudicotyledons</taxon>
        <taxon>Gunneridae</taxon>
        <taxon>Pentapetalae</taxon>
        <taxon>asterids</taxon>
        <taxon>campanulids</taxon>
        <taxon>Asterales</taxon>
        <taxon>Asteraceae</taxon>
        <taxon>Cichorioideae</taxon>
        <taxon>Cichorieae</taxon>
        <taxon>Cichoriinae</taxon>
        <taxon>Cichorium</taxon>
    </lineage>
</organism>
<proteinExistence type="predicted"/>
<protein>
    <submittedName>
        <fullName evidence="1">Uncharacterized protein</fullName>
    </submittedName>
</protein>